<reference evidence="2 3" key="1">
    <citation type="submission" date="2018-07" db="EMBL/GenBank/DDBJ databases">
        <title>Genome sequence of Rhodococcus rhodnii ATCC 35071 from Rhodnius prolixus.</title>
        <authorList>
            <person name="Patel V."/>
            <person name="Vogel K.J."/>
        </authorList>
    </citation>
    <scope>NUCLEOTIDE SEQUENCE [LARGE SCALE GENOMIC DNA]</scope>
    <source>
        <strain evidence="2 3">ATCC 35071</strain>
    </source>
</reference>
<keyword evidence="1" id="KW-1133">Transmembrane helix</keyword>
<feature type="transmembrane region" description="Helical" evidence="1">
    <location>
        <begin position="106"/>
        <end position="129"/>
    </location>
</feature>
<feature type="transmembrane region" description="Helical" evidence="1">
    <location>
        <begin position="39"/>
        <end position="58"/>
    </location>
</feature>
<dbReference type="AlphaFoldDB" id="A0A6P2CD26"/>
<gene>
    <name evidence="2" type="ORF">DW322_01470</name>
</gene>
<dbReference type="EMBL" id="QRCM01000001">
    <property type="protein sequence ID" value="TXG89156.1"/>
    <property type="molecule type" value="Genomic_DNA"/>
</dbReference>
<organism evidence="2 3">
    <name type="scientific">Rhodococcus rhodnii</name>
    <dbReference type="NCBI Taxonomy" id="38312"/>
    <lineage>
        <taxon>Bacteria</taxon>
        <taxon>Bacillati</taxon>
        <taxon>Actinomycetota</taxon>
        <taxon>Actinomycetes</taxon>
        <taxon>Mycobacteriales</taxon>
        <taxon>Nocardiaceae</taxon>
        <taxon>Rhodococcus</taxon>
    </lineage>
</organism>
<keyword evidence="1" id="KW-0812">Transmembrane</keyword>
<keyword evidence="1" id="KW-0472">Membrane</keyword>
<evidence type="ECO:0000313" key="3">
    <source>
        <dbReference type="Proteomes" id="UP000471120"/>
    </source>
</evidence>
<feature type="transmembrane region" description="Helical" evidence="1">
    <location>
        <begin position="65"/>
        <end position="86"/>
    </location>
</feature>
<dbReference type="Proteomes" id="UP000471120">
    <property type="component" value="Unassembled WGS sequence"/>
</dbReference>
<sequence>MQPPPIAARVRGGAVGALSGAVGIAAHGAAGGGEPPNQSAVTLLLAVCAGIGTLVAAFPVARHRVPFLVSALASGQLLAHGALSLVGHGGHGGHGASGTGAAMLGAHLAAIAVCTIVVLAAENAAAALASRVRRLVHAVVGVLSSPTPLWVVAPATEGGVHRRRLLADAITTRGPPRFVPSAFPLGISSLH</sequence>
<proteinExistence type="predicted"/>
<comment type="caution">
    <text evidence="2">The sequence shown here is derived from an EMBL/GenBank/DDBJ whole genome shotgun (WGS) entry which is preliminary data.</text>
</comment>
<evidence type="ECO:0000256" key="1">
    <source>
        <dbReference type="SAM" id="Phobius"/>
    </source>
</evidence>
<evidence type="ECO:0000313" key="2">
    <source>
        <dbReference type="EMBL" id="TXG89156.1"/>
    </source>
</evidence>
<feature type="transmembrane region" description="Helical" evidence="1">
    <location>
        <begin position="12"/>
        <end position="33"/>
    </location>
</feature>
<dbReference type="RefSeq" id="WP_010840276.1">
    <property type="nucleotide sequence ID" value="NZ_QRCM01000001.1"/>
</dbReference>
<protein>
    <submittedName>
        <fullName evidence="2">Uncharacterized protein</fullName>
    </submittedName>
</protein>
<accession>A0A6P2CD26</accession>
<name>A0A6P2CD26_9NOCA</name>